<dbReference type="PANTHER" id="PTHR33710:SF64">
    <property type="entry name" value="ENDONUCLEASE_EXONUCLEASE_PHOSPHATASE DOMAIN-CONTAINING PROTEIN"/>
    <property type="match status" value="1"/>
</dbReference>
<gene>
    <name evidence="1" type="ORF">CCAM_LOCUS26163</name>
</gene>
<evidence type="ECO:0000313" key="2">
    <source>
        <dbReference type="Proteomes" id="UP000595140"/>
    </source>
</evidence>
<dbReference type="PANTHER" id="PTHR33710">
    <property type="entry name" value="BNAC02G09200D PROTEIN"/>
    <property type="match status" value="1"/>
</dbReference>
<dbReference type="OrthoDB" id="1747765at2759"/>
<protein>
    <submittedName>
        <fullName evidence="1">Uncharacterized protein</fullName>
    </submittedName>
</protein>
<evidence type="ECO:0000313" key="1">
    <source>
        <dbReference type="EMBL" id="VFQ84387.1"/>
    </source>
</evidence>
<organism evidence="1 2">
    <name type="scientific">Cuscuta campestris</name>
    <dbReference type="NCBI Taxonomy" id="132261"/>
    <lineage>
        <taxon>Eukaryota</taxon>
        <taxon>Viridiplantae</taxon>
        <taxon>Streptophyta</taxon>
        <taxon>Embryophyta</taxon>
        <taxon>Tracheophyta</taxon>
        <taxon>Spermatophyta</taxon>
        <taxon>Magnoliopsida</taxon>
        <taxon>eudicotyledons</taxon>
        <taxon>Gunneridae</taxon>
        <taxon>Pentapetalae</taxon>
        <taxon>asterids</taxon>
        <taxon>lamiids</taxon>
        <taxon>Solanales</taxon>
        <taxon>Convolvulaceae</taxon>
        <taxon>Cuscuteae</taxon>
        <taxon>Cuscuta</taxon>
        <taxon>Cuscuta subgen. Grammica</taxon>
        <taxon>Cuscuta sect. Cleistogrammica</taxon>
    </lineage>
</organism>
<dbReference type="AlphaFoldDB" id="A0A484M719"/>
<sequence>MVKPWAILEDFNCVLASNERTNCMCQGAYYMTDLLHFRSSNCLEDAPSRGNFYRWHKGRKLAKLDRVLINQDWSDIVLAPSCHFFDFNFLSDHCPLLLQCGSQSDIRSKPFCFFKMWLKHDSFHDLVLRSWEPGIIGSKQFYLCSKLKRLKSPLKALNKHAFGHISRRALEAKEDYAFVMKELVADPNNQNLLDEAETKRKRANFLLDAEMEFYQQKAKCDFLMKSDRCTSYFHSLVKKNRKKNNVPFLTKEDGTNTTSNEQVVNCFLDFYANLFGNATQVEPICSDVLDVGTTDPTSAHSALLATVTLEEVKEAMFDIGNDKAPSPDGYTAAFFKNQWATTGQDVYGAVLEFFTSGKLLKHINHAMIVLLPKSAHNPTIT</sequence>
<dbReference type="Proteomes" id="UP000595140">
    <property type="component" value="Unassembled WGS sequence"/>
</dbReference>
<dbReference type="InterPro" id="IPR036691">
    <property type="entry name" value="Endo/exonu/phosph_ase_sf"/>
</dbReference>
<reference evidence="1 2" key="1">
    <citation type="submission" date="2018-04" db="EMBL/GenBank/DDBJ databases">
        <authorList>
            <person name="Vogel A."/>
        </authorList>
    </citation>
    <scope>NUCLEOTIDE SEQUENCE [LARGE SCALE GENOMIC DNA]</scope>
</reference>
<name>A0A484M719_9ASTE</name>
<dbReference type="Gene3D" id="3.60.10.10">
    <property type="entry name" value="Endonuclease/exonuclease/phosphatase"/>
    <property type="match status" value="1"/>
</dbReference>
<dbReference type="EMBL" id="OOIL02002710">
    <property type="protein sequence ID" value="VFQ84387.1"/>
    <property type="molecule type" value="Genomic_DNA"/>
</dbReference>
<keyword evidence="2" id="KW-1185">Reference proteome</keyword>
<dbReference type="SUPFAM" id="SSF56219">
    <property type="entry name" value="DNase I-like"/>
    <property type="match status" value="1"/>
</dbReference>
<accession>A0A484M719</accession>
<proteinExistence type="predicted"/>